<dbReference type="Gene3D" id="3.30.710.10">
    <property type="entry name" value="Potassium Channel Kv1.1, Chain A"/>
    <property type="match status" value="1"/>
</dbReference>
<evidence type="ECO:0000259" key="3">
    <source>
        <dbReference type="PROSITE" id="PS50097"/>
    </source>
</evidence>
<accession>A0A8T0TRW9</accession>
<evidence type="ECO:0000256" key="2">
    <source>
        <dbReference type="ARBA" id="ARBA00010846"/>
    </source>
</evidence>
<sequence length="366" mass="40512">MDHGRCTDLTEAVRSTQLLRINGYCATSTMASSEYVKSRWNVDGHEWEVHLYITHYGLGLQSKPRYVYWVAPGSWVALGLNLLGEPQRNKLRANLSCRLVDPSRNLDPSAEKSVSHIFGKSGSRCTTLLMITRDEVPTSGYLMNDSLTLQCTITVLKELPDVVIIPAVAEAPSPLPASDLLRHFGDLLQSRRGADVTFVLDSGERFPAHKNILAARSPVFMAEFFGHMNEMRSKSVQIQDMEAAVFKAMLHFIYTDMVPELEEEPEASPTMAQHLLAAADRYGLDRLKLICEGKLSGGIDVDTVATSLTLAEQHNCSLLKAKCVDFIARSPETLDAVLATDGFRHLVESCPLVLTELVRAAHGRMN</sequence>
<evidence type="ECO:0000313" key="5">
    <source>
        <dbReference type="Proteomes" id="UP000823388"/>
    </source>
</evidence>
<dbReference type="Gene3D" id="1.25.40.420">
    <property type="match status" value="1"/>
</dbReference>
<dbReference type="CDD" id="cd18280">
    <property type="entry name" value="BTB_POZ_BPM_plant"/>
    <property type="match status" value="1"/>
</dbReference>
<feature type="domain" description="BTB" evidence="3">
    <location>
        <begin position="194"/>
        <end position="262"/>
    </location>
</feature>
<dbReference type="Pfam" id="PF24570">
    <property type="entry name" value="BACK_BPM_SPOP"/>
    <property type="match status" value="1"/>
</dbReference>
<evidence type="ECO:0000256" key="1">
    <source>
        <dbReference type="ARBA" id="ARBA00004906"/>
    </source>
</evidence>
<dbReference type="EMBL" id="CM029043">
    <property type="protein sequence ID" value="KAG2613580.1"/>
    <property type="molecule type" value="Genomic_DNA"/>
</dbReference>
<dbReference type="InterPro" id="IPR045005">
    <property type="entry name" value="BPM1-6"/>
</dbReference>
<dbReference type="PANTHER" id="PTHR26379">
    <property type="entry name" value="BTB/POZ AND MATH DOMAIN-CONTAINING PROTEIN 1"/>
    <property type="match status" value="1"/>
</dbReference>
<dbReference type="InterPro" id="IPR056423">
    <property type="entry name" value="BACK_BPM_SPOP"/>
</dbReference>
<dbReference type="GO" id="GO:0016567">
    <property type="term" value="P:protein ubiquitination"/>
    <property type="evidence" value="ECO:0007669"/>
    <property type="project" value="InterPro"/>
</dbReference>
<protein>
    <recommendedName>
        <fullName evidence="3">BTB domain-containing protein</fullName>
    </recommendedName>
</protein>
<comment type="pathway">
    <text evidence="1">Protein modification; protein ubiquitination.</text>
</comment>
<dbReference type="AlphaFoldDB" id="A0A8T0TRW9"/>
<evidence type="ECO:0000313" key="4">
    <source>
        <dbReference type="EMBL" id="KAG2613580.1"/>
    </source>
</evidence>
<dbReference type="InterPro" id="IPR008974">
    <property type="entry name" value="TRAF-like"/>
</dbReference>
<dbReference type="Proteomes" id="UP000823388">
    <property type="component" value="Chromosome 4K"/>
</dbReference>
<organism evidence="4 5">
    <name type="scientific">Panicum virgatum</name>
    <name type="common">Blackwell switchgrass</name>
    <dbReference type="NCBI Taxonomy" id="38727"/>
    <lineage>
        <taxon>Eukaryota</taxon>
        <taxon>Viridiplantae</taxon>
        <taxon>Streptophyta</taxon>
        <taxon>Embryophyta</taxon>
        <taxon>Tracheophyta</taxon>
        <taxon>Spermatophyta</taxon>
        <taxon>Magnoliopsida</taxon>
        <taxon>Liliopsida</taxon>
        <taxon>Poales</taxon>
        <taxon>Poaceae</taxon>
        <taxon>PACMAD clade</taxon>
        <taxon>Panicoideae</taxon>
        <taxon>Panicodae</taxon>
        <taxon>Paniceae</taxon>
        <taxon>Panicinae</taxon>
        <taxon>Panicum</taxon>
        <taxon>Panicum sect. Hiantes</taxon>
    </lineage>
</organism>
<name>A0A8T0TRW9_PANVG</name>
<dbReference type="Gene3D" id="2.60.210.10">
    <property type="entry name" value="Apoptosis, Tumor Necrosis Factor Receptor Associated Protein 2, Chain A"/>
    <property type="match status" value="1"/>
</dbReference>
<dbReference type="SUPFAM" id="SSF54695">
    <property type="entry name" value="POZ domain"/>
    <property type="match status" value="1"/>
</dbReference>
<dbReference type="SUPFAM" id="SSF49599">
    <property type="entry name" value="TRAF domain-like"/>
    <property type="match status" value="1"/>
</dbReference>
<dbReference type="PANTHER" id="PTHR26379:SF180">
    <property type="entry name" value="TRAF TRANSCRIPTION FACTOR"/>
    <property type="match status" value="1"/>
</dbReference>
<dbReference type="SMART" id="SM00225">
    <property type="entry name" value="BTB"/>
    <property type="match status" value="1"/>
</dbReference>
<reference evidence="4" key="1">
    <citation type="submission" date="2020-05" db="EMBL/GenBank/DDBJ databases">
        <title>WGS assembly of Panicum virgatum.</title>
        <authorList>
            <person name="Lovell J.T."/>
            <person name="Jenkins J."/>
            <person name="Shu S."/>
            <person name="Juenger T.E."/>
            <person name="Schmutz J."/>
        </authorList>
    </citation>
    <scope>NUCLEOTIDE SEQUENCE</scope>
    <source>
        <strain evidence="4">AP13</strain>
    </source>
</reference>
<keyword evidence="5" id="KW-1185">Reference proteome</keyword>
<dbReference type="InterPro" id="IPR000210">
    <property type="entry name" value="BTB/POZ_dom"/>
</dbReference>
<comment type="similarity">
    <text evidence="2">Belongs to the Tdpoz family.</text>
</comment>
<comment type="caution">
    <text evidence="4">The sequence shown here is derived from an EMBL/GenBank/DDBJ whole genome shotgun (WGS) entry which is preliminary data.</text>
</comment>
<dbReference type="OrthoDB" id="6359816at2759"/>
<proteinExistence type="inferred from homology"/>
<dbReference type="InterPro" id="IPR011333">
    <property type="entry name" value="SKP1/BTB/POZ_sf"/>
</dbReference>
<dbReference type="PROSITE" id="PS50097">
    <property type="entry name" value="BTB"/>
    <property type="match status" value="1"/>
</dbReference>
<gene>
    <name evidence="4" type="ORF">PVAP13_4KG367600</name>
</gene>
<dbReference type="Pfam" id="PF00651">
    <property type="entry name" value="BTB"/>
    <property type="match status" value="1"/>
</dbReference>